<evidence type="ECO:0000259" key="7">
    <source>
        <dbReference type="Pfam" id="PF00135"/>
    </source>
</evidence>
<evidence type="ECO:0000256" key="5">
    <source>
        <dbReference type="ARBA" id="ARBA00023180"/>
    </source>
</evidence>
<dbReference type="Proteomes" id="UP001200034">
    <property type="component" value="Unassembled WGS sequence"/>
</dbReference>
<keyword evidence="4" id="KW-1015">Disulfide bond</keyword>
<evidence type="ECO:0000313" key="9">
    <source>
        <dbReference type="Proteomes" id="UP001200034"/>
    </source>
</evidence>
<protein>
    <recommendedName>
        <fullName evidence="6">carboxylesterase</fullName>
        <ecNumber evidence="6">3.1.1.1</ecNumber>
    </recommendedName>
</protein>
<feature type="domain" description="Carboxylesterase type B" evidence="7">
    <location>
        <begin position="9"/>
        <end position="520"/>
    </location>
</feature>
<dbReference type="AlphaFoldDB" id="A0AAD4PI25"/>
<keyword evidence="2" id="KW-0719">Serine esterase</keyword>
<dbReference type="InterPro" id="IPR002018">
    <property type="entry name" value="CarbesteraseB"/>
</dbReference>
<keyword evidence="5" id="KW-0325">Glycoprotein</keyword>
<reference evidence="8" key="1">
    <citation type="journal article" date="2021" name="Mol. Ecol. Resour.">
        <title>Phylogenomic analyses of the genus Drosophila reveals genomic signals of climate adaptation.</title>
        <authorList>
            <person name="Li F."/>
            <person name="Rane R.V."/>
            <person name="Luria V."/>
            <person name="Xiong Z."/>
            <person name="Chen J."/>
            <person name="Li Z."/>
            <person name="Catullo R.A."/>
            <person name="Griffin P.C."/>
            <person name="Schiffer M."/>
            <person name="Pearce S."/>
            <person name="Lee S.F."/>
            <person name="McElroy K."/>
            <person name="Stocker A."/>
            <person name="Shirriffs J."/>
            <person name="Cockerell F."/>
            <person name="Coppin C."/>
            <person name="Sgro C.M."/>
            <person name="Karger A."/>
            <person name="Cain J.W."/>
            <person name="Weber J.A."/>
            <person name="Santpere G."/>
            <person name="Kirschner M.W."/>
            <person name="Hoffmann A.A."/>
            <person name="Oakeshott J.G."/>
            <person name="Zhang G."/>
        </authorList>
    </citation>
    <scope>NUCLEOTIDE SEQUENCE</scope>
    <source>
        <strain evidence="8">BGI-SZ-2011g</strain>
    </source>
</reference>
<proteinExistence type="inferred from homology"/>
<evidence type="ECO:0000313" key="8">
    <source>
        <dbReference type="EMBL" id="KAH8359338.1"/>
    </source>
</evidence>
<evidence type="ECO:0000256" key="2">
    <source>
        <dbReference type="ARBA" id="ARBA00022487"/>
    </source>
</evidence>
<dbReference type="Gene3D" id="3.40.50.1820">
    <property type="entry name" value="alpha/beta hydrolase"/>
    <property type="match status" value="1"/>
</dbReference>
<keyword evidence="3" id="KW-0378">Hydrolase</keyword>
<dbReference type="PANTHER" id="PTHR43142:SF1">
    <property type="entry name" value="CARBOXYLIC ESTER HYDROLASE"/>
    <property type="match status" value="1"/>
</dbReference>
<evidence type="ECO:0000256" key="1">
    <source>
        <dbReference type="ARBA" id="ARBA00005964"/>
    </source>
</evidence>
<dbReference type="EC" id="3.1.1.1" evidence="6"/>
<keyword evidence="9" id="KW-1185">Reference proteome</keyword>
<dbReference type="InterPro" id="IPR029058">
    <property type="entry name" value="AB_hydrolase_fold"/>
</dbReference>
<dbReference type="SUPFAM" id="SSF53474">
    <property type="entry name" value="alpha/beta-Hydrolases"/>
    <property type="match status" value="1"/>
</dbReference>
<name>A0AAD4PI25_9MUSC</name>
<evidence type="ECO:0000256" key="4">
    <source>
        <dbReference type="ARBA" id="ARBA00023157"/>
    </source>
</evidence>
<dbReference type="Pfam" id="PF00135">
    <property type="entry name" value="COesterase"/>
    <property type="match status" value="1"/>
</dbReference>
<organism evidence="8 9">
    <name type="scientific">Drosophila rubida</name>
    <dbReference type="NCBI Taxonomy" id="30044"/>
    <lineage>
        <taxon>Eukaryota</taxon>
        <taxon>Metazoa</taxon>
        <taxon>Ecdysozoa</taxon>
        <taxon>Arthropoda</taxon>
        <taxon>Hexapoda</taxon>
        <taxon>Insecta</taxon>
        <taxon>Pterygota</taxon>
        <taxon>Neoptera</taxon>
        <taxon>Endopterygota</taxon>
        <taxon>Diptera</taxon>
        <taxon>Brachycera</taxon>
        <taxon>Muscomorpha</taxon>
        <taxon>Ephydroidea</taxon>
        <taxon>Drosophilidae</taxon>
        <taxon>Drosophila</taxon>
    </lineage>
</organism>
<feature type="non-terminal residue" evidence="8">
    <location>
        <position position="536"/>
    </location>
</feature>
<sequence length="536" mass="60524">QTTCSHETSPVLKTTHGLVRGALLKSIYDDPYYAFDGIPFAQPPLGELRFKEPLDATPWSGILDCLELREKCLQANKQTLEIEGSEDCLYLNVAAKKLKSDKPLPVMVYVYGGAFHRGDATRRLFSPEYLMREDVVYISIGFRVGPFGFLSFADPAVGLPGNAGLKDCILALKWIKANASVFNGDVHNITIFGHSSGSMMCQLLAICPQTEGLFHKYMLLAGFTPEMNRLPDIEYRLAKECGYEGENIDAAVFEFIKNADPHAVARANILRGEEKLHSTTLLTCTPNVEAYETPNAVILAEPRILQRTAWSNRIPLLVGCTTGEGLALSPNIVEFFQSQPWVLLPKSLILHTAGEQRNQLGRTQLEHFCRTSLSEVSADHHRTLQDMYTLNLMHGFHRLINARLTYGQAANYLYRFDVESPDFNFARIRYKGEFGAYHAEELSYLFKLPTAFRLDESRSEYATIWRMVAMFTEFARRSNPNAALTQPLVDWQPILSKDGPRMCLNISDDLDCRPQPELEQLQFYDKLFQQAGLELI</sequence>
<comment type="similarity">
    <text evidence="1">Belongs to the type-B carboxylesterase/lipase family.</text>
</comment>
<dbReference type="GO" id="GO:0106435">
    <property type="term" value="F:carboxylesterase activity"/>
    <property type="evidence" value="ECO:0007669"/>
    <property type="project" value="UniProtKB-EC"/>
</dbReference>
<dbReference type="EMBL" id="JAJJHW010003409">
    <property type="protein sequence ID" value="KAH8359338.1"/>
    <property type="molecule type" value="Genomic_DNA"/>
</dbReference>
<dbReference type="PANTHER" id="PTHR43142">
    <property type="entry name" value="CARBOXYLIC ESTER HYDROLASE"/>
    <property type="match status" value="1"/>
</dbReference>
<evidence type="ECO:0000256" key="6">
    <source>
        <dbReference type="ARBA" id="ARBA00039155"/>
    </source>
</evidence>
<evidence type="ECO:0000256" key="3">
    <source>
        <dbReference type="ARBA" id="ARBA00022801"/>
    </source>
</evidence>
<comment type="caution">
    <text evidence="8">The sequence shown here is derived from an EMBL/GenBank/DDBJ whole genome shotgun (WGS) entry which is preliminary data.</text>
</comment>
<accession>A0AAD4PI25</accession>
<gene>
    <name evidence="8" type="ORF">KR093_006072</name>
</gene>